<dbReference type="EMBL" id="JAZHRV010000001">
    <property type="protein sequence ID" value="MEH2558035.1"/>
    <property type="molecule type" value="Genomic_DNA"/>
</dbReference>
<gene>
    <name evidence="3" type="ORF">V1286_005564</name>
</gene>
<feature type="compositionally biased region" description="Polar residues" evidence="1">
    <location>
        <begin position="129"/>
        <end position="148"/>
    </location>
</feature>
<accession>A0ABU8BHR2</accession>
<organism evidence="3 4">
    <name type="scientific">Bradyrhizobium algeriense</name>
    <dbReference type="NCBI Taxonomy" id="634784"/>
    <lineage>
        <taxon>Bacteria</taxon>
        <taxon>Pseudomonadati</taxon>
        <taxon>Pseudomonadota</taxon>
        <taxon>Alphaproteobacteria</taxon>
        <taxon>Hyphomicrobiales</taxon>
        <taxon>Nitrobacteraceae</taxon>
        <taxon>Bradyrhizobium</taxon>
    </lineage>
</organism>
<evidence type="ECO:0000256" key="1">
    <source>
        <dbReference type="SAM" id="MobiDB-lite"/>
    </source>
</evidence>
<dbReference type="InterPro" id="IPR004291">
    <property type="entry name" value="Transposase_IS66_central"/>
</dbReference>
<dbReference type="PANTHER" id="PTHR33678:SF1">
    <property type="entry name" value="BLL1576 PROTEIN"/>
    <property type="match status" value="1"/>
</dbReference>
<comment type="caution">
    <text evidence="3">The sequence shown here is derived from an EMBL/GenBank/DDBJ whole genome shotgun (WGS) entry which is preliminary data.</text>
</comment>
<evidence type="ECO:0000313" key="3">
    <source>
        <dbReference type="EMBL" id="MEH2558035.1"/>
    </source>
</evidence>
<evidence type="ECO:0000313" key="4">
    <source>
        <dbReference type="Proteomes" id="UP001364224"/>
    </source>
</evidence>
<dbReference type="Pfam" id="PF03050">
    <property type="entry name" value="DDE_Tnp_IS66"/>
    <property type="match status" value="1"/>
</dbReference>
<sequence length="148" mass="15782">MQHLKAFSGILQADAYNGYNELYDLSRAERPITSALCWARARRQFFELAGIAANARRGKNAGAISPIALEAVGRIDVLFEIERGINGVAAAELTRIRKEQSATLLEALEACASSMAAYRARPRSPSRSTICSSVGTGSPASSTMAGFA</sequence>
<name>A0ABU8BHR2_9BRAD</name>
<dbReference type="PANTHER" id="PTHR33678">
    <property type="entry name" value="BLL1576 PROTEIN"/>
    <property type="match status" value="1"/>
</dbReference>
<protein>
    <recommendedName>
        <fullName evidence="2">Transposase IS66 central domain-containing protein</fullName>
    </recommendedName>
</protein>
<proteinExistence type="predicted"/>
<feature type="region of interest" description="Disordered" evidence="1">
    <location>
        <begin position="125"/>
        <end position="148"/>
    </location>
</feature>
<evidence type="ECO:0000259" key="2">
    <source>
        <dbReference type="Pfam" id="PF03050"/>
    </source>
</evidence>
<dbReference type="Proteomes" id="UP001364224">
    <property type="component" value="Unassembled WGS sequence"/>
</dbReference>
<dbReference type="InterPro" id="IPR052344">
    <property type="entry name" value="Transposase-related"/>
</dbReference>
<feature type="domain" description="Transposase IS66 central" evidence="2">
    <location>
        <begin position="2"/>
        <end position="115"/>
    </location>
</feature>
<reference evidence="3 4" key="1">
    <citation type="submission" date="2024-02" db="EMBL/GenBank/DDBJ databases">
        <title>Adaptive strategies in a cosmopolitan and abundant soil bacterium.</title>
        <authorList>
            <person name="Carini P."/>
        </authorList>
    </citation>
    <scope>NUCLEOTIDE SEQUENCE [LARGE SCALE GENOMIC DNA]</scope>
    <source>
        <strain evidence="3 4">AZCC 1608</strain>
    </source>
</reference>
<keyword evidence="4" id="KW-1185">Reference proteome</keyword>